<protein>
    <submittedName>
        <fullName evidence="1">Uncharacterized protein</fullName>
    </submittedName>
</protein>
<reference evidence="1 2" key="1">
    <citation type="submission" date="2023-12" db="EMBL/GenBank/DDBJ databases">
        <title>A high-quality genome assembly for Dillenia turbinata (Dilleniales).</title>
        <authorList>
            <person name="Chanderbali A."/>
        </authorList>
    </citation>
    <scope>NUCLEOTIDE SEQUENCE [LARGE SCALE GENOMIC DNA]</scope>
    <source>
        <strain evidence="1">LSX21</strain>
        <tissue evidence="1">Leaf</tissue>
    </source>
</reference>
<name>A0AAN8Z3S0_9MAGN</name>
<dbReference type="EMBL" id="JBAMMX010000018">
    <property type="protein sequence ID" value="KAK6923582.1"/>
    <property type="molecule type" value="Genomic_DNA"/>
</dbReference>
<accession>A0AAN8Z3S0</accession>
<gene>
    <name evidence="1" type="ORF">RJ641_011886</name>
</gene>
<organism evidence="1 2">
    <name type="scientific">Dillenia turbinata</name>
    <dbReference type="NCBI Taxonomy" id="194707"/>
    <lineage>
        <taxon>Eukaryota</taxon>
        <taxon>Viridiplantae</taxon>
        <taxon>Streptophyta</taxon>
        <taxon>Embryophyta</taxon>
        <taxon>Tracheophyta</taxon>
        <taxon>Spermatophyta</taxon>
        <taxon>Magnoliopsida</taxon>
        <taxon>eudicotyledons</taxon>
        <taxon>Gunneridae</taxon>
        <taxon>Pentapetalae</taxon>
        <taxon>Dilleniales</taxon>
        <taxon>Dilleniaceae</taxon>
        <taxon>Dillenia</taxon>
    </lineage>
</organism>
<comment type="caution">
    <text evidence="1">The sequence shown here is derived from an EMBL/GenBank/DDBJ whole genome shotgun (WGS) entry which is preliminary data.</text>
</comment>
<evidence type="ECO:0000313" key="2">
    <source>
        <dbReference type="Proteomes" id="UP001370490"/>
    </source>
</evidence>
<sequence length="208" mass="23230">LIRGLLLWGIQFLFFLLLLISHREQLLLVQGHQMRDLPPTPRNRSSGRLPSTHLSLYNIKKSLPRGGQKLQDEYVLDSRIHSRPDPPWNFRNLQKPSRRGLIMIFSKITKKANCLLAGSCMSGNVHVRLREKGGGQKWPCCTSLSSSMGSALSFLGEYANMILMRCGALHLTFVGLPSSGAYVPAFLCNKPLRPKTSGRWSRGAFGEG</sequence>
<dbReference type="AlphaFoldDB" id="A0AAN8Z3S0"/>
<proteinExistence type="predicted"/>
<feature type="non-terminal residue" evidence="1">
    <location>
        <position position="1"/>
    </location>
</feature>
<evidence type="ECO:0000313" key="1">
    <source>
        <dbReference type="EMBL" id="KAK6923582.1"/>
    </source>
</evidence>
<keyword evidence="2" id="KW-1185">Reference proteome</keyword>
<dbReference type="Proteomes" id="UP001370490">
    <property type="component" value="Unassembled WGS sequence"/>
</dbReference>